<reference evidence="8" key="2">
    <citation type="submission" date="2025-09" db="UniProtKB">
        <authorList>
            <consortium name="Ensembl"/>
        </authorList>
    </citation>
    <scope>IDENTIFICATION</scope>
</reference>
<dbReference type="InterPro" id="IPR007110">
    <property type="entry name" value="Ig-like_dom"/>
</dbReference>
<evidence type="ECO:0000313" key="9">
    <source>
        <dbReference type="Proteomes" id="UP000265000"/>
    </source>
</evidence>
<keyword evidence="5" id="KW-1279">T cell receptor</keyword>
<dbReference type="Gene3D" id="2.60.40.10">
    <property type="entry name" value="Immunoglobulins"/>
    <property type="match status" value="1"/>
</dbReference>
<sequence>FFYVIDSVLGLGSVLVLVNGIVWVLMRFDFVLCFLSEGSSVALSCNFTKGEADYFFWYRQNPGKRLEFLIFNTGYEEPQKDSLSKLSGRVRKTEAQMDLLISSAAVSDSAVYYCALQPTVTGNSRTLYKNLQYSTTSTRGPHRLLHLWFVRIQSD</sequence>
<dbReference type="PANTHER" id="PTHR19367:SF18">
    <property type="entry name" value="T CELL RECEPTOR ALPHA VARIABLE 16"/>
    <property type="match status" value="1"/>
</dbReference>
<dbReference type="Ensembl" id="ENSFHET00000034058.1">
    <property type="protein sequence ID" value="ENSFHEP00000032743.1"/>
    <property type="gene ID" value="ENSFHEG00000019378.1"/>
</dbReference>
<feature type="domain" description="Ig-like" evidence="7">
    <location>
        <begin position="37"/>
        <end position="132"/>
    </location>
</feature>
<dbReference type="PANTHER" id="PTHR19367">
    <property type="entry name" value="T-CELL RECEPTOR ALPHA CHAIN V REGION"/>
    <property type="match status" value="1"/>
</dbReference>
<dbReference type="SMART" id="SM00406">
    <property type="entry name" value="IGv"/>
    <property type="match status" value="1"/>
</dbReference>
<organism evidence="8 9">
    <name type="scientific">Fundulus heteroclitus</name>
    <name type="common">Killifish</name>
    <name type="synonym">Mummichog</name>
    <dbReference type="NCBI Taxonomy" id="8078"/>
    <lineage>
        <taxon>Eukaryota</taxon>
        <taxon>Metazoa</taxon>
        <taxon>Chordata</taxon>
        <taxon>Craniata</taxon>
        <taxon>Vertebrata</taxon>
        <taxon>Euteleostomi</taxon>
        <taxon>Actinopterygii</taxon>
        <taxon>Neopterygii</taxon>
        <taxon>Teleostei</taxon>
        <taxon>Neoteleostei</taxon>
        <taxon>Acanthomorphata</taxon>
        <taxon>Ovalentaria</taxon>
        <taxon>Atherinomorphae</taxon>
        <taxon>Cyprinodontiformes</taxon>
        <taxon>Fundulidae</taxon>
        <taxon>Fundulus</taxon>
    </lineage>
</organism>
<dbReference type="GO" id="GO:0042101">
    <property type="term" value="C:T cell receptor complex"/>
    <property type="evidence" value="ECO:0007669"/>
    <property type="project" value="UniProtKB-KW"/>
</dbReference>
<evidence type="ECO:0000256" key="6">
    <source>
        <dbReference type="SAM" id="Phobius"/>
    </source>
</evidence>
<keyword evidence="4" id="KW-0393">Immunoglobulin domain</keyword>
<keyword evidence="3" id="KW-0675">Receptor</keyword>
<protein>
    <recommendedName>
        <fullName evidence="7">Ig-like domain-containing protein</fullName>
    </recommendedName>
</protein>
<dbReference type="InterPro" id="IPR051287">
    <property type="entry name" value="TCR_variable_region"/>
</dbReference>
<accession>A0A3Q2QX88</accession>
<reference evidence="8" key="1">
    <citation type="submission" date="2025-08" db="UniProtKB">
        <authorList>
            <consortium name="Ensembl"/>
        </authorList>
    </citation>
    <scope>IDENTIFICATION</scope>
</reference>
<keyword evidence="2" id="KW-1064">Adaptive immunity</keyword>
<keyword evidence="6" id="KW-1133">Transmembrane helix</keyword>
<feature type="transmembrane region" description="Helical" evidence="6">
    <location>
        <begin position="7"/>
        <end position="26"/>
    </location>
</feature>
<evidence type="ECO:0000256" key="4">
    <source>
        <dbReference type="ARBA" id="ARBA00023319"/>
    </source>
</evidence>
<dbReference type="InterPro" id="IPR036179">
    <property type="entry name" value="Ig-like_dom_sf"/>
</dbReference>
<dbReference type="InterPro" id="IPR013783">
    <property type="entry name" value="Ig-like_fold"/>
</dbReference>
<dbReference type="SUPFAM" id="SSF48726">
    <property type="entry name" value="Immunoglobulin"/>
    <property type="match status" value="1"/>
</dbReference>
<name>A0A3Q2QX88_FUNHE</name>
<evidence type="ECO:0000256" key="2">
    <source>
        <dbReference type="ARBA" id="ARBA00023130"/>
    </source>
</evidence>
<dbReference type="SMART" id="SM00409">
    <property type="entry name" value="IG"/>
    <property type="match status" value="1"/>
</dbReference>
<dbReference type="AlphaFoldDB" id="A0A3Q2QX88"/>
<dbReference type="STRING" id="8078.ENSFHEP00000032743"/>
<evidence type="ECO:0000256" key="1">
    <source>
        <dbReference type="ARBA" id="ARBA00022729"/>
    </source>
</evidence>
<dbReference type="PROSITE" id="PS50835">
    <property type="entry name" value="IG_LIKE"/>
    <property type="match status" value="1"/>
</dbReference>
<dbReference type="Proteomes" id="UP000265000">
    <property type="component" value="Unplaced"/>
</dbReference>
<keyword evidence="1" id="KW-0732">Signal</keyword>
<evidence type="ECO:0000256" key="5">
    <source>
        <dbReference type="ARBA" id="ARBA00043266"/>
    </source>
</evidence>
<keyword evidence="6" id="KW-0812">Transmembrane</keyword>
<dbReference type="Pfam" id="PF07686">
    <property type="entry name" value="V-set"/>
    <property type="match status" value="1"/>
</dbReference>
<keyword evidence="6" id="KW-0472">Membrane</keyword>
<dbReference type="GeneTree" id="ENSGT01120000272686"/>
<evidence type="ECO:0000259" key="7">
    <source>
        <dbReference type="PROSITE" id="PS50835"/>
    </source>
</evidence>
<dbReference type="GO" id="GO:0002250">
    <property type="term" value="P:adaptive immune response"/>
    <property type="evidence" value="ECO:0007669"/>
    <property type="project" value="UniProtKB-KW"/>
</dbReference>
<keyword evidence="9" id="KW-1185">Reference proteome</keyword>
<dbReference type="InterPro" id="IPR013106">
    <property type="entry name" value="Ig_V-set"/>
</dbReference>
<dbReference type="InterPro" id="IPR003599">
    <property type="entry name" value="Ig_sub"/>
</dbReference>
<evidence type="ECO:0000256" key="3">
    <source>
        <dbReference type="ARBA" id="ARBA00023170"/>
    </source>
</evidence>
<proteinExistence type="predicted"/>
<keyword evidence="5" id="KW-0391">Immunity</keyword>
<evidence type="ECO:0000313" key="8">
    <source>
        <dbReference type="Ensembl" id="ENSFHEP00000032743.1"/>
    </source>
</evidence>